<reference evidence="2" key="1">
    <citation type="journal article" date="2020" name="Stud. Mycol.">
        <title>101 Dothideomycetes genomes: a test case for predicting lifestyles and emergence of pathogens.</title>
        <authorList>
            <person name="Haridas S."/>
            <person name="Albert R."/>
            <person name="Binder M."/>
            <person name="Bloem J."/>
            <person name="Labutti K."/>
            <person name="Salamov A."/>
            <person name="Andreopoulos B."/>
            <person name="Baker S."/>
            <person name="Barry K."/>
            <person name="Bills G."/>
            <person name="Bluhm B."/>
            <person name="Cannon C."/>
            <person name="Castanera R."/>
            <person name="Culley D."/>
            <person name="Daum C."/>
            <person name="Ezra D."/>
            <person name="Gonzalez J."/>
            <person name="Henrissat B."/>
            <person name="Kuo A."/>
            <person name="Liang C."/>
            <person name="Lipzen A."/>
            <person name="Lutzoni F."/>
            <person name="Magnuson J."/>
            <person name="Mondo S."/>
            <person name="Nolan M."/>
            <person name="Ohm R."/>
            <person name="Pangilinan J."/>
            <person name="Park H.-J."/>
            <person name="Ramirez L."/>
            <person name="Alfaro M."/>
            <person name="Sun H."/>
            <person name="Tritt A."/>
            <person name="Yoshinaga Y."/>
            <person name="Zwiers L.-H."/>
            <person name="Turgeon B."/>
            <person name="Goodwin S."/>
            <person name="Spatafora J."/>
            <person name="Crous P."/>
            <person name="Grigoriev I."/>
        </authorList>
    </citation>
    <scope>NUCLEOTIDE SEQUENCE</scope>
    <source>
        <strain evidence="2">ATCC 36951</strain>
    </source>
</reference>
<evidence type="ECO:0000256" key="1">
    <source>
        <dbReference type="SAM" id="SignalP"/>
    </source>
</evidence>
<gene>
    <name evidence="2" type="ORF">M409DRAFT_28040</name>
</gene>
<dbReference type="GeneID" id="54562120"/>
<organism evidence="2 3">
    <name type="scientific">Zasmidium cellare ATCC 36951</name>
    <dbReference type="NCBI Taxonomy" id="1080233"/>
    <lineage>
        <taxon>Eukaryota</taxon>
        <taxon>Fungi</taxon>
        <taxon>Dikarya</taxon>
        <taxon>Ascomycota</taxon>
        <taxon>Pezizomycotina</taxon>
        <taxon>Dothideomycetes</taxon>
        <taxon>Dothideomycetidae</taxon>
        <taxon>Mycosphaerellales</taxon>
        <taxon>Mycosphaerellaceae</taxon>
        <taxon>Zasmidium</taxon>
    </lineage>
</organism>
<evidence type="ECO:0008006" key="4">
    <source>
        <dbReference type="Google" id="ProtNLM"/>
    </source>
</evidence>
<evidence type="ECO:0000313" key="3">
    <source>
        <dbReference type="Proteomes" id="UP000799537"/>
    </source>
</evidence>
<keyword evidence="1" id="KW-0732">Signal</keyword>
<keyword evidence="3" id="KW-1185">Reference proteome</keyword>
<feature type="signal peptide" evidence="1">
    <location>
        <begin position="1"/>
        <end position="16"/>
    </location>
</feature>
<proteinExistence type="predicted"/>
<sequence length="173" mass="18522">MQLLILSFAALIAAQGYDPICASNQAFAACCDPNQATDERYCKLYDPSQIAPGDEPRLEYFRGVCEKSSPEGAIRMPRCCRLDGFNAAIQGFDLACSLSEDEVAEDEVCPDNLPDPLCCPSAVPESKITIVTGTTCEAAAPTPTAPAVFTDSCDADDESVPRCCSSRTTTYVR</sequence>
<name>A0A6A6C3P5_ZASCE</name>
<evidence type="ECO:0000313" key="2">
    <source>
        <dbReference type="EMBL" id="KAF2161645.1"/>
    </source>
</evidence>
<dbReference type="RefSeq" id="XP_033662534.1">
    <property type="nucleotide sequence ID" value="XM_033808848.1"/>
</dbReference>
<dbReference type="AlphaFoldDB" id="A0A6A6C3P5"/>
<protein>
    <recommendedName>
        <fullName evidence="4">Hydrophobin</fullName>
    </recommendedName>
</protein>
<dbReference type="EMBL" id="ML993618">
    <property type="protein sequence ID" value="KAF2161645.1"/>
    <property type="molecule type" value="Genomic_DNA"/>
</dbReference>
<dbReference type="Proteomes" id="UP000799537">
    <property type="component" value="Unassembled WGS sequence"/>
</dbReference>
<feature type="chain" id="PRO_5025459475" description="Hydrophobin" evidence="1">
    <location>
        <begin position="17"/>
        <end position="173"/>
    </location>
</feature>
<accession>A0A6A6C3P5</accession>